<evidence type="ECO:0000259" key="3">
    <source>
        <dbReference type="PROSITE" id="PS50011"/>
    </source>
</evidence>
<reference evidence="4" key="1">
    <citation type="journal article" date="2025" name="Foods">
        <title>Unveiling the Microbial Signatures of Arabica Coffee Cherries: Insights into Ripeness Specific Diversity, Functional Traits, and Implications for Quality and Safety.</title>
        <authorList>
            <consortium name="RefSeq"/>
            <person name="Tenea G.N."/>
            <person name="Cifuentes V."/>
            <person name="Reyes P."/>
            <person name="Cevallos-Vallejos M."/>
        </authorList>
    </citation>
    <scope>NUCLEOTIDE SEQUENCE [LARGE SCALE GENOMIC DNA]</scope>
</reference>
<evidence type="ECO:0000256" key="1">
    <source>
        <dbReference type="ARBA" id="ARBA00022741"/>
    </source>
</evidence>
<keyword evidence="2" id="KW-0067">ATP-binding</keyword>
<sequence length="357" mass="41088">MKRVFAVLRPKLRKEKEKRLFCFSKNGGLVLEDLIASFGARYELPVRSFTAEEIIRATRNFSEQVRQTKIGDMFTGNMGKRLVLVQFYNGLGKDSRWNENASNRIIRDIVMSSQMRHLKNVLQLIGCCLEFEHPAMVYCYATGTEFLVDCLNMPADDGKEILSWRSRIKIASDVANVLVYLHTAFSTPVIFGNLTIDKVIIDQFGEAKLFDFGLSISLPPGELKVENQLRWADVYTDPQCFKSYFVTQKTDVYSLGVLMLMLLTGETDTVMYHTGIKRLIHIRKYVKGYLDNDQLNQIVDPKIMEEVGDNCVHELEQQLLAFLDLAFRCTEHEQTSRPDMIDAAKELRQMEKSVYRC</sequence>
<dbReference type="GeneID" id="113711526"/>
<dbReference type="InterPro" id="IPR000719">
    <property type="entry name" value="Prot_kinase_dom"/>
</dbReference>
<dbReference type="PANTHER" id="PTHR27005">
    <property type="entry name" value="WALL-ASSOCIATED RECEPTOR KINASE-LIKE 21"/>
    <property type="match status" value="1"/>
</dbReference>
<dbReference type="InterPro" id="IPR045274">
    <property type="entry name" value="WAK-like"/>
</dbReference>
<gene>
    <name evidence="5" type="primary">LOC113711526</name>
</gene>
<accession>A0A6P6UJL2</accession>
<dbReference type="Gene3D" id="1.10.510.10">
    <property type="entry name" value="Transferase(Phosphotransferase) domain 1"/>
    <property type="match status" value="1"/>
</dbReference>
<dbReference type="GO" id="GO:0007166">
    <property type="term" value="P:cell surface receptor signaling pathway"/>
    <property type="evidence" value="ECO:0007669"/>
    <property type="project" value="InterPro"/>
</dbReference>
<dbReference type="RefSeq" id="XP_027090486.1">
    <property type="nucleotide sequence ID" value="XM_027234685.1"/>
</dbReference>
<evidence type="ECO:0000256" key="2">
    <source>
        <dbReference type="ARBA" id="ARBA00022840"/>
    </source>
</evidence>
<feature type="domain" description="Protein kinase" evidence="3">
    <location>
        <begin position="59"/>
        <end position="354"/>
    </location>
</feature>
<dbReference type="OrthoDB" id="75710at2759"/>
<keyword evidence="4" id="KW-1185">Reference proteome</keyword>
<dbReference type="GO" id="GO:0004674">
    <property type="term" value="F:protein serine/threonine kinase activity"/>
    <property type="evidence" value="ECO:0007669"/>
    <property type="project" value="TreeGrafter"/>
</dbReference>
<dbReference type="PROSITE" id="PS50011">
    <property type="entry name" value="PROTEIN_KINASE_DOM"/>
    <property type="match status" value="1"/>
</dbReference>
<evidence type="ECO:0000313" key="5">
    <source>
        <dbReference type="RefSeq" id="XP_027090486.1"/>
    </source>
</evidence>
<protein>
    <submittedName>
        <fullName evidence="5">Non-functional pseudokinase ZED1-like</fullName>
    </submittedName>
</protein>
<dbReference type="GO" id="GO:0005886">
    <property type="term" value="C:plasma membrane"/>
    <property type="evidence" value="ECO:0007669"/>
    <property type="project" value="TreeGrafter"/>
</dbReference>
<dbReference type="AlphaFoldDB" id="A0A6P6UJL2"/>
<dbReference type="Pfam" id="PF07714">
    <property type="entry name" value="PK_Tyr_Ser-Thr"/>
    <property type="match status" value="1"/>
</dbReference>
<dbReference type="InterPro" id="IPR001245">
    <property type="entry name" value="Ser-Thr/Tyr_kinase_cat_dom"/>
</dbReference>
<proteinExistence type="predicted"/>
<organism evidence="4 5">
    <name type="scientific">Coffea arabica</name>
    <name type="common">Arabian coffee</name>
    <dbReference type="NCBI Taxonomy" id="13443"/>
    <lineage>
        <taxon>Eukaryota</taxon>
        <taxon>Viridiplantae</taxon>
        <taxon>Streptophyta</taxon>
        <taxon>Embryophyta</taxon>
        <taxon>Tracheophyta</taxon>
        <taxon>Spermatophyta</taxon>
        <taxon>Magnoliopsida</taxon>
        <taxon>eudicotyledons</taxon>
        <taxon>Gunneridae</taxon>
        <taxon>Pentapetalae</taxon>
        <taxon>asterids</taxon>
        <taxon>lamiids</taxon>
        <taxon>Gentianales</taxon>
        <taxon>Rubiaceae</taxon>
        <taxon>Ixoroideae</taxon>
        <taxon>Gardenieae complex</taxon>
        <taxon>Bertiereae - Coffeeae clade</taxon>
        <taxon>Coffeeae</taxon>
        <taxon>Coffea</taxon>
    </lineage>
</organism>
<keyword evidence="1" id="KW-0547">Nucleotide-binding</keyword>
<dbReference type="Proteomes" id="UP001652660">
    <property type="component" value="Chromosome 10e"/>
</dbReference>
<dbReference type="InterPro" id="IPR011009">
    <property type="entry name" value="Kinase-like_dom_sf"/>
</dbReference>
<dbReference type="PANTHER" id="PTHR27005:SF466">
    <property type="entry name" value="NON-FUNCTIONAL PSEUDOKINASE ZED1-LIKE"/>
    <property type="match status" value="1"/>
</dbReference>
<evidence type="ECO:0000313" key="4">
    <source>
        <dbReference type="Proteomes" id="UP001652660"/>
    </source>
</evidence>
<name>A0A6P6UJL2_COFAR</name>
<dbReference type="GO" id="GO:0005524">
    <property type="term" value="F:ATP binding"/>
    <property type="evidence" value="ECO:0007669"/>
    <property type="project" value="UniProtKB-KW"/>
</dbReference>
<reference evidence="5" key="2">
    <citation type="submission" date="2025-08" db="UniProtKB">
        <authorList>
            <consortium name="RefSeq"/>
        </authorList>
    </citation>
    <scope>IDENTIFICATION</scope>
    <source>
        <tissue evidence="5">Leaves</tissue>
    </source>
</reference>
<dbReference type="SUPFAM" id="SSF56112">
    <property type="entry name" value="Protein kinase-like (PK-like)"/>
    <property type="match status" value="1"/>
</dbReference>
<dbReference type="Gene3D" id="3.30.200.20">
    <property type="entry name" value="Phosphorylase Kinase, domain 1"/>
    <property type="match status" value="1"/>
</dbReference>